<protein>
    <submittedName>
        <fullName evidence="11">S-adenosylmethionine decarboxylase proenzyme</fullName>
        <ecNumber evidence="11">4.1.1.50</ecNumber>
    </submittedName>
</protein>
<keyword evidence="7 11" id="KW-0456">Lyase</keyword>
<keyword evidence="6" id="KW-0865">Zymogen</keyword>
<evidence type="ECO:0000256" key="3">
    <source>
        <dbReference type="ARBA" id="ARBA00022813"/>
    </source>
</evidence>
<evidence type="ECO:0000256" key="9">
    <source>
        <dbReference type="ARBA" id="ARBA00023317"/>
    </source>
</evidence>
<dbReference type="EC" id="4.1.1.50" evidence="11"/>
<dbReference type="Gene3D" id="3.60.90.10">
    <property type="entry name" value="S-adenosylmethionine decarboxylase"/>
    <property type="match status" value="1"/>
</dbReference>
<dbReference type="PANTHER" id="PTHR33866">
    <property type="entry name" value="S-ADENOSYLMETHIONINE DECARBOXYLASE PROENZYME"/>
    <property type="match status" value="1"/>
</dbReference>
<keyword evidence="5" id="KW-0620">Polyamine biosynthesis</keyword>
<keyword evidence="12" id="KW-1185">Reference proteome</keyword>
<dbReference type="SUPFAM" id="SSF56276">
    <property type="entry name" value="S-adenosylmethionine decarboxylase"/>
    <property type="match status" value="1"/>
</dbReference>
<dbReference type="Proteomes" id="UP000405357">
    <property type="component" value="Unassembled WGS sequence"/>
</dbReference>
<comment type="caution">
    <text evidence="11">The sequence shown here is derived from an EMBL/GenBank/DDBJ whole genome shotgun (WGS) entry which is preliminary data.</text>
</comment>
<comment type="cofactor">
    <cofactor evidence="1">
        <name>pyruvate</name>
        <dbReference type="ChEBI" id="CHEBI:15361"/>
    </cofactor>
</comment>
<keyword evidence="2" id="KW-0210">Decarboxylase</keyword>
<evidence type="ECO:0000256" key="8">
    <source>
        <dbReference type="ARBA" id="ARBA00023270"/>
    </source>
</evidence>
<keyword evidence="9" id="KW-0670">Pyruvate</keyword>
<proteinExistence type="predicted"/>
<evidence type="ECO:0000256" key="4">
    <source>
        <dbReference type="ARBA" id="ARBA00023066"/>
    </source>
</evidence>
<feature type="region of interest" description="Disordered" evidence="10">
    <location>
        <begin position="1"/>
        <end position="26"/>
    </location>
</feature>
<accession>A0ABY6VW89</accession>
<dbReference type="PANTHER" id="PTHR33866:SF2">
    <property type="entry name" value="S-ADENOSYLMETHIONINE DECARBOXYLASE PROENZYME"/>
    <property type="match status" value="1"/>
</dbReference>
<evidence type="ECO:0000256" key="1">
    <source>
        <dbReference type="ARBA" id="ARBA00001928"/>
    </source>
</evidence>
<dbReference type="Pfam" id="PF02675">
    <property type="entry name" value="AdoMet_dc"/>
    <property type="match status" value="1"/>
</dbReference>
<keyword evidence="8" id="KW-0704">Schiff base</keyword>
<reference evidence="11 12" key="1">
    <citation type="submission" date="2019-08" db="EMBL/GenBank/DDBJ databases">
        <authorList>
            <person name="Peeters C."/>
        </authorList>
    </citation>
    <scope>NUCLEOTIDE SEQUENCE [LARGE SCALE GENOMIC DNA]</scope>
    <source>
        <strain evidence="11 12">LMG 31014</strain>
    </source>
</reference>
<evidence type="ECO:0000256" key="10">
    <source>
        <dbReference type="SAM" id="MobiDB-lite"/>
    </source>
</evidence>
<evidence type="ECO:0000313" key="12">
    <source>
        <dbReference type="Proteomes" id="UP000405357"/>
    </source>
</evidence>
<evidence type="ECO:0000256" key="6">
    <source>
        <dbReference type="ARBA" id="ARBA00023145"/>
    </source>
</evidence>
<keyword evidence="4" id="KW-0745">Spermidine biosynthesis</keyword>
<dbReference type="EMBL" id="CABPSG010000004">
    <property type="protein sequence ID" value="VVD96409.1"/>
    <property type="molecule type" value="Genomic_DNA"/>
</dbReference>
<name>A0ABY6VW89_9BURK</name>
<dbReference type="NCBIfam" id="TIGR03330">
    <property type="entry name" value="SAM_DCase_Bsu"/>
    <property type="match status" value="1"/>
</dbReference>
<evidence type="ECO:0000313" key="11">
    <source>
        <dbReference type="EMBL" id="VVD96409.1"/>
    </source>
</evidence>
<dbReference type="InterPro" id="IPR003826">
    <property type="entry name" value="AdoMetDC_fam_prok"/>
</dbReference>
<evidence type="ECO:0000256" key="2">
    <source>
        <dbReference type="ARBA" id="ARBA00022793"/>
    </source>
</evidence>
<keyword evidence="3" id="KW-0068">Autocatalytic cleavage</keyword>
<dbReference type="GO" id="GO:0004014">
    <property type="term" value="F:adenosylmethionine decarboxylase activity"/>
    <property type="evidence" value="ECO:0007669"/>
    <property type="project" value="UniProtKB-EC"/>
</dbReference>
<gene>
    <name evidence="11" type="primary">speH</name>
    <name evidence="11" type="ORF">PSO31014_01884</name>
</gene>
<evidence type="ECO:0000256" key="7">
    <source>
        <dbReference type="ARBA" id="ARBA00023239"/>
    </source>
</evidence>
<dbReference type="InterPro" id="IPR017716">
    <property type="entry name" value="S-AdoMet_deCOase_pro-enz"/>
</dbReference>
<dbReference type="InterPro" id="IPR016067">
    <property type="entry name" value="S-AdoMet_deCO2ase_core"/>
</dbReference>
<sequence length="162" mass="17347">MHSERRASAGGAHGVLDVPAGPHEGEDGQCGRDAAYGFHGRHVLADLHGLDSGALDDAPYLCSLLEMGIARSGATLVKTMDFQFAPVGVTVLMLLAESHVSLHTYPEEGRAFFDAFTCGDACDPEKILRTFCDAFPQCTLRMTAVMRGEPRATCAPSHQIRS</sequence>
<evidence type="ECO:0000256" key="5">
    <source>
        <dbReference type="ARBA" id="ARBA00023115"/>
    </source>
</evidence>
<organism evidence="11 12">
    <name type="scientific">Pandoraea soli</name>
    <dbReference type="NCBI Taxonomy" id="2508293"/>
    <lineage>
        <taxon>Bacteria</taxon>
        <taxon>Pseudomonadati</taxon>
        <taxon>Pseudomonadota</taxon>
        <taxon>Betaproteobacteria</taxon>
        <taxon>Burkholderiales</taxon>
        <taxon>Burkholderiaceae</taxon>
        <taxon>Pandoraea</taxon>
    </lineage>
</organism>